<dbReference type="OrthoDB" id="9801841at2"/>
<dbReference type="InterPro" id="IPR036457">
    <property type="entry name" value="PPM-type-like_dom_sf"/>
</dbReference>
<dbReference type="Gene3D" id="3.60.40.10">
    <property type="entry name" value="PPM-type phosphatase domain"/>
    <property type="match status" value="1"/>
</dbReference>
<dbReference type="SUPFAM" id="SSF81606">
    <property type="entry name" value="PP2C-like"/>
    <property type="match status" value="1"/>
</dbReference>
<feature type="domain" description="PPM-type phosphatase" evidence="1">
    <location>
        <begin position="20"/>
        <end position="246"/>
    </location>
</feature>
<keyword evidence="3" id="KW-1185">Reference proteome</keyword>
<dbReference type="PROSITE" id="PS51746">
    <property type="entry name" value="PPM_2"/>
    <property type="match status" value="1"/>
</dbReference>
<sequence length="252" mass="27143">MAFRMTYRIQKGIYKEKCDDSALLGTYIANNEAGEIIAEGPLKICVGDGVGGNAGGDEASLFVMDRAANIPEQISCEDLTDSLREINRALIAHAGKIQGHETMATTFTGLFLTKKQALLAHCGNTRLYAAQGSFLKQITEDQTISQWLINTGNAAAAEVCNKNEIRGAFGGGNVKFIEPLEVSPVFERGLPAKILMTSDGVHEYLSADEMEDILRENSSRDAAEIMIQKAVAAGSEDDCTVIIMDTISDSTI</sequence>
<proteinExistence type="predicted"/>
<dbReference type="SMART" id="SM00332">
    <property type="entry name" value="PP2Cc"/>
    <property type="match status" value="1"/>
</dbReference>
<dbReference type="InterPro" id="IPR001932">
    <property type="entry name" value="PPM-type_phosphatase-like_dom"/>
</dbReference>
<reference evidence="2 3" key="1">
    <citation type="submission" date="2019-02" db="EMBL/GenBank/DDBJ databases">
        <title>Genomic Encyclopedia of Type Strains, Phase IV (KMG-IV): sequencing the most valuable type-strain genomes for metagenomic binning, comparative biology and taxonomic classification.</title>
        <authorList>
            <person name="Goeker M."/>
        </authorList>
    </citation>
    <scope>NUCLEOTIDE SEQUENCE [LARGE SCALE GENOMIC DNA]</scope>
    <source>
        <strain evidence="2 3">DSM 29486</strain>
    </source>
</reference>
<accession>A0A4Q7PNP5</accession>
<comment type="caution">
    <text evidence="2">The sequence shown here is derived from an EMBL/GenBank/DDBJ whole genome shotgun (WGS) entry which is preliminary data.</text>
</comment>
<dbReference type="AlphaFoldDB" id="A0A4Q7PNP5"/>
<protein>
    <submittedName>
        <fullName evidence="2">Serine/threonine protein phosphatase PrpC</fullName>
    </submittedName>
</protein>
<evidence type="ECO:0000313" key="3">
    <source>
        <dbReference type="Proteomes" id="UP000292927"/>
    </source>
</evidence>
<name>A0A4Q7PNP5_9FIRM</name>
<dbReference type="SMART" id="SM00331">
    <property type="entry name" value="PP2C_SIG"/>
    <property type="match status" value="1"/>
</dbReference>
<evidence type="ECO:0000313" key="2">
    <source>
        <dbReference type="EMBL" id="RZT02504.1"/>
    </source>
</evidence>
<evidence type="ECO:0000259" key="1">
    <source>
        <dbReference type="PROSITE" id="PS51746"/>
    </source>
</evidence>
<dbReference type="EMBL" id="SGXF01000001">
    <property type="protein sequence ID" value="RZT02504.1"/>
    <property type="molecule type" value="Genomic_DNA"/>
</dbReference>
<dbReference type="Proteomes" id="UP000292927">
    <property type="component" value="Unassembled WGS sequence"/>
</dbReference>
<organism evidence="2 3">
    <name type="scientific">Cuneatibacter caecimuris</name>
    <dbReference type="NCBI Taxonomy" id="1796618"/>
    <lineage>
        <taxon>Bacteria</taxon>
        <taxon>Bacillati</taxon>
        <taxon>Bacillota</taxon>
        <taxon>Clostridia</taxon>
        <taxon>Lachnospirales</taxon>
        <taxon>Lachnospiraceae</taxon>
        <taxon>Cuneatibacter</taxon>
    </lineage>
</organism>
<gene>
    <name evidence="2" type="ORF">EV209_0623</name>
</gene>